<dbReference type="GO" id="GO:0020037">
    <property type="term" value="F:heme binding"/>
    <property type="evidence" value="ECO:0007669"/>
    <property type="project" value="InterPro"/>
</dbReference>
<evidence type="ECO:0000256" key="2">
    <source>
        <dbReference type="ARBA" id="ARBA00010617"/>
    </source>
</evidence>
<evidence type="ECO:0000313" key="10">
    <source>
        <dbReference type="Proteomes" id="UP000007875"/>
    </source>
</evidence>
<comment type="similarity">
    <text evidence="2">Belongs to the cytochrome P450 family.</text>
</comment>
<dbReference type="GO" id="GO:0006082">
    <property type="term" value="P:organic acid metabolic process"/>
    <property type="evidence" value="ECO:0007669"/>
    <property type="project" value="TreeGrafter"/>
</dbReference>
<organism evidence="9 10">
    <name type="scientific">Ciona savignyi</name>
    <name type="common">Pacific transparent sea squirt</name>
    <dbReference type="NCBI Taxonomy" id="51511"/>
    <lineage>
        <taxon>Eukaryota</taxon>
        <taxon>Metazoa</taxon>
        <taxon>Chordata</taxon>
        <taxon>Tunicata</taxon>
        <taxon>Ascidiacea</taxon>
        <taxon>Phlebobranchia</taxon>
        <taxon>Cionidae</taxon>
        <taxon>Ciona</taxon>
    </lineage>
</organism>
<reference evidence="9" key="3">
    <citation type="submission" date="2025-09" db="UniProtKB">
        <authorList>
            <consortium name="Ensembl"/>
        </authorList>
    </citation>
    <scope>IDENTIFICATION</scope>
</reference>
<keyword evidence="5 7" id="KW-0408">Iron</keyword>
<dbReference type="GO" id="GO:0005737">
    <property type="term" value="C:cytoplasm"/>
    <property type="evidence" value="ECO:0007669"/>
    <property type="project" value="TreeGrafter"/>
</dbReference>
<reference evidence="10" key="1">
    <citation type="submission" date="2003-08" db="EMBL/GenBank/DDBJ databases">
        <authorList>
            <person name="Birren B."/>
            <person name="Nusbaum C."/>
            <person name="Abebe A."/>
            <person name="Abouelleil A."/>
            <person name="Adekoya E."/>
            <person name="Ait-zahra M."/>
            <person name="Allen N."/>
            <person name="Allen T."/>
            <person name="An P."/>
            <person name="Anderson M."/>
            <person name="Anderson S."/>
            <person name="Arachchi H."/>
            <person name="Armbruster J."/>
            <person name="Bachantsang P."/>
            <person name="Baldwin J."/>
            <person name="Barry A."/>
            <person name="Bayul T."/>
            <person name="Blitshsteyn B."/>
            <person name="Bloom T."/>
            <person name="Blye J."/>
            <person name="Boguslavskiy L."/>
            <person name="Borowsky M."/>
            <person name="Boukhgalter B."/>
            <person name="Brunache A."/>
            <person name="Butler J."/>
            <person name="Calixte N."/>
            <person name="Calvo S."/>
            <person name="Camarata J."/>
            <person name="Campo K."/>
            <person name="Chang J."/>
            <person name="Cheshatsang Y."/>
            <person name="Citroen M."/>
            <person name="Collymore A."/>
            <person name="Considine T."/>
            <person name="Cook A."/>
            <person name="Cooke P."/>
            <person name="Corum B."/>
            <person name="Cuomo C."/>
            <person name="David R."/>
            <person name="Dawoe T."/>
            <person name="Degray S."/>
            <person name="Dodge S."/>
            <person name="Dooley K."/>
            <person name="Dorje P."/>
            <person name="Dorjee K."/>
            <person name="Dorris L."/>
            <person name="Duffey N."/>
            <person name="Dupes A."/>
            <person name="Elkins T."/>
            <person name="Engels R."/>
            <person name="Erickson J."/>
            <person name="Farina A."/>
            <person name="Faro S."/>
            <person name="Ferreira P."/>
            <person name="Fischer H."/>
            <person name="Fitzgerald M."/>
            <person name="Foley K."/>
            <person name="Gage D."/>
            <person name="Galagan J."/>
            <person name="Gearin G."/>
            <person name="Gnerre S."/>
            <person name="Gnirke A."/>
            <person name="Goyette A."/>
            <person name="Graham J."/>
            <person name="Grandbois E."/>
            <person name="Gyaltsen K."/>
            <person name="Hafez N."/>
            <person name="Hagopian D."/>
            <person name="Hagos B."/>
            <person name="Hall J."/>
            <person name="Hatcher B."/>
            <person name="Heller A."/>
            <person name="Higgins H."/>
            <person name="Honan T."/>
            <person name="Horn A."/>
            <person name="Houde N."/>
            <person name="Hughes L."/>
            <person name="Hulme W."/>
            <person name="Husby E."/>
            <person name="Iliev I."/>
            <person name="Jaffe D."/>
            <person name="Jones C."/>
            <person name="Kamal M."/>
            <person name="Kamat A."/>
            <person name="Kamvysselis M."/>
            <person name="Karlsson E."/>
            <person name="Kells C."/>
            <person name="Kieu A."/>
            <person name="Kisner P."/>
            <person name="Kodira C."/>
            <person name="Kulbokas E."/>
            <person name="Labutti K."/>
            <person name="Lama D."/>
            <person name="Landers T."/>
            <person name="Leger J."/>
            <person name="Levine S."/>
            <person name="Lewis D."/>
            <person name="Lewis T."/>
            <person name="Lindblad-toh K."/>
            <person name="Liu X."/>
            <person name="Lokyitsang T."/>
            <person name="Lokyitsang Y."/>
            <person name="Lucien O."/>
            <person name="Lui A."/>
            <person name="Ma L.J."/>
            <person name="Mabbitt R."/>
            <person name="Macdonald J."/>
            <person name="Maclean C."/>
            <person name="Major J."/>
            <person name="Manning J."/>
            <person name="Marabella R."/>
            <person name="Maru K."/>
            <person name="Matthews C."/>
            <person name="Mauceli E."/>
            <person name="Mccarthy M."/>
            <person name="Mcdonough S."/>
            <person name="Mcghee T."/>
            <person name="Meldrim J."/>
            <person name="Meneus L."/>
            <person name="Mesirov J."/>
            <person name="Mihalev A."/>
            <person name="Mihova T."/>
            <person name="Mikkelsen T."/>
            <person name="Mlenga V."/>
            <person name="Moru K."/>
            <person name="Mozes J."/>
            <person name="Mulrain L."/>
            <person name="Munson G."/>
            <person name="Naylor J."/>
            <person name="Newes C."/>
            <person name="Nguyen C."/>
            <person name="Nguyen N."/>
            <person name="Nguyen T."/>
            <person name="Nicol R."/>
            <person name="Nielsen C."/>
            <person name="Nizzari M."/>
            <person name="Norbu C."/>
            <person name="Norbu N."/>
            <person name="O'donnell P."/>
            <person name="Okoawo O."/>
            <person name="O'leary S."/>
            <person name="Omotosho B."/>
            <person name="O'neill K."/>
            <person name="Osman S."/>
            <person name="Parker S."/>
            <person name="Perrin D."/>
            <person name="Phunkhang P."/>
            <person name="Piqani B."/>
            <person name="Purcell S."/>
            <person name="Rachupka T."/>
            <person name="Ramasamy U."/>
            <person name="Rameau R."/>
            <person name="Ray V."/>
            <person name="Raymond C."/>
            <person name="Retta R."/>
            <person name="Richardson S."/>
            <person name="Rise C."/>
            <person name="Rodriguez J."/>
            <person name="Rogers J."/>
            <person name="Rogov P."/>
            <person name="Rutman M."/>
            <person name="Schupbach R."/>
            <person name="Seaman C."/>
            <person name="Settipalli S."/>
            <person name="Sharpe T."/>
            <person name="Sheridan J."/>
            <person name="Sherpa N."/>
            <person name="Shi J."/>
            <person name="Smirnov S."/>
            <person name="Smith C."/>
            <person name="Sougnez C."/>
            <person name="Spencer B."/>
            <person name="Stalker J."/>
            <person name="Stange-thomann N."/>
            <person name="Stavropoulos S."/>
            <person name="Stetson K."/>
            <person name="Stone C."/>
            <person name="Stone S."/>
            <person name="Stubbs M."/>
            <person name="Talamas J."/>
            <person name="Tchuinga P."/>
            <person name="Tenzing P."/>
            <person name="Tesfaye S."/>
            <person name="Theodore J."/>
            <person name="Thoulutsang Y."/>
            <person name="Topham K."/>
            <person name="Towey S."/>
            <person name="Tsamla T."/>
            <person name="Tsomo N."/>
            <person name="Vallee D."/>
            <person name="Vassiliev H."/>
            <person name="Venkataraman V."/>
            <person name="Vinson J."/>
            <person name="Vo A."/>
            <person name="Wade C."/>
            <person name="Wang S."/>
            <person name="Wangchuk T."/>
            <person name="Wangdi T."/>
            <person name="Whittaker C."/>
            <person name="Wilkinson J."/>
            <person name="Wu Y."/>
            <person name="Wyman D."/>
            <person name="Yadav S."/>
            <person name="Yang S."/>
            <person name="Yang X."/>
            <person name="Yeager S."/>
            <person name="Yee E."/>
            <person name="Young G."/>
            <person name="Zainoun J."/>
            <person name="Zembeck L."/>
            <person name="Zimmer A."/>
            <person name="Zody M."/>
            <person name="Lander E."/>
        </authorList>
    </citation>
    <scope>NUCLEOTIDE SEQUENCE [LARGE SCALE GENOMIC DNA]</scope>
</reference>
<dbReference type="AlphaFoldDB" id="H2YUW8"/>
<dbReference type="Gene3D" id="1.10.630.10">
    <property type="entry name" value="Cytochrome P450"/>
    <property type="match status" value="1"/>
</dbReference>
<accession>H2YUW8</accession>
<dbReference type="GO" id="GO:0016712">
    <property type="term" value="F:oxidoreductase activity, acting on paired donors, with incorporation or reduction of molecular oxygen, reduced flavin or flavoprotein as one donor, and incorporation of one atom of oxygen"/>
    <property type="evidence" value="ECO:0007669"/>
    <property type="project" value="TreeGrafter"/>
</dbReference>
<dbReference type="FunFam" id="1.10.630.10:FF:000036">
    <property type="entry name" value="CYtochrome P450 family"/>
    <property type="match status" value="1"/>
</dbReference>
<evidence type="ECO:0000256" key="5">
    <source>
        <dbReference type="ARBA" id="ARBA00023004"/>
    </source>
</evidence>
<dbReference type="PRINTS" id="PR00385">
    <property type="entry name" value="P450"/>
</dbReference>
<keyword evidence="6" id="KW-0503">Monooxygenase</keyword>
<feature type="binding site" description="axial binding residue" evidence="7">
    <location>
        <position position="445"/>
    </location>
    <ligand>
        <name>heme</name>
        <dbReference type="ChEBI" id="CHEBI:30413"/>
    </ligand>
    <ligandPart>
        <name>Fe</name>
        <dbReference type="ChEBI" id="CHEBI:18248"/>
    </ligandPart>
</feature>
<dbReference type="GO" id="GO:0008395">
    <property type="term" value="F:steroid hydroxylase activity"/>
    <property type="evidence" value="ECO:0007669"/>
    <property type="project" value="TreeGrafter"/>
</dbReference>
<feature type="transmembrane region" description="Helical" evidence="8">
    <location>
        <begin position="219"/>
        <end position="239"/>
    </location>
</feature>
<evidence type="ECO:0000313" key="9">
    <source>
        <dbReference type="Ensembl" id="ENSCSAVP00000009128.1"/>
    </source>
</evidence>
<keyword evidence="10" id="KW-1185">Reference proteome</keyword>
<evidence type="ECO:0000256" key="4">
    <source>
        <dbReference type="ARBA" id="ARBA00023002"/>
    </source>
</evidence>
<proteinExistence type="inferred from homology"/>
<dbReference type="Proteomes" id="UP000007875">
    <property type="component" value="Unassembled WGS sequence"/>
</dbReference>
<dbReference type="GO" id="GO:0006805">
    <property type="term" value="P:xenobiotic metabolic process"/>
    <property type="evidence" value="ECO:0007669"/>
    <property type="project" value="TreeGrafter"/>
</dbReference>
<name>H2YUW8_CIOSA</name>
<dbReference type="InterPro" id="IPR036396">
    <property type="entry name" value="Cyt_P450_sf"/>
</dbReference>
<dbReference type="InterPro" id="IPR050182">
    <property type="entry name" value="Cytochrome_P450_fam2"/>
</dbReference>
<sequence>IFCRSFQQLTMLTSALHCWMDDYICLITVLLILIYLWLSWYRKPKNFPPGPRGLPILGIVPYLGKHPEKVLSKLADKYNPSVMSFRMGRMDWIILNDIEAINQALVKQGEDFSGRPKSPLFDMLTNGCGLVFVDGERWKEQRKFGIMALRSLGMGKRILDEIINKEFEVLANHFESSGSSIDAMTSLRKAVTNITCEVLMGKRFEYNDPVMEIITEHRFVLLSIMDLLHNILVLFIPPFRWTYQKIVKSMEQVTAVIQEIIESHKRNFDQNNKKDFVDYFIDEMLYKEGNYFTDEQLCHYTRDLLVAGINTTTALGWGIVCLLLYRGHQTKIAKEIQQVIGKFNSNFISKITDRMPHLRSFIQEVHRCRSIATLNLPHRTTRDVRLNGYDIPKNTPVLTNIWRVHNDPRVWKDPHKFNPGRHLDSNGKFVHSAHIIPFACGYRRCLGERIARAEMFIFFAKIIGRFELNKDDGEPLTLDNDPAGAVNSPKPFRFTVRRRS</sequence>
<comment type="cofactor">
    <cofactor evidence="1 7">
        <name>heme</name>
        <dbReference type="ChEBI" id="CHEBI:30413"/>
    </cofactor>
</comment>
<protein>
    <submittedName>
        <fullName evidence="9">Uncharacterized protein</fullName>
    </submittedName>
</protein>
<dbReference type="InterPro" id="IPR001128">
    <property type="entry name" value="Cyt_P450"/>
</dbReference>
<evidence type="ECO:0000256" key="7">
    <source>
        <dbReference type="PIRSR" id="PIRSR602401-1"/>
    </source>
</evidence>
<reference evidence="9" key="2">
    <citation type="submission" date="2025-08" db="UniProtKB">
        <authorList>
            <consortium name="Ensembl"/>
        </authorList>
    </citation>
    <scope>IDENTIFICATION</scope>
</reference>
<dbReference type="SUPFAM" id="SSF48264">
    <property type="entry name" value="Cytochrome P450"/>
    <property type="match status" value="1"/>
</dbReference>
<keyword evidence="3 7" id="KW-0479">Metal-binding</keyword>
<evidence type="ECO:0000256" key="1">
    <source>
        <dbReference type="ARBA" id="ARBA00001971"/>
    </source>
</evidence>
<evidence type="ECO:0000256" key="6">
    <source>
        <dbReference type="ARBA" id="ARBA00023033"/>
    </source>
</evidence>
<dbReference type="PANTHER" id="PTHR24300:SF397">
    <property type="entry name" value="CYTOCHROME P450 2U1"/>
    <property type="match status" value="1"/>
</dbReference>
<keyword evidence="4" id="KW-0560">Oxidoreductase</keyword>
<keyword evidence="8" id="KW-0812">Transmembrane</keyword>
<dbReference type="InterPro" id="IPR002401">
    <property type="entry name" value="Cyt_P450_E_grp-I"/>
</dbReference>
<keyword evidence="8" id="KW-0472">Membrane</keyword>
<keyword evidence="8" id="KW-1133">Transmembrane helix</keyword>
<dbReference type="Pfam" id="PF00067">
    <property type="entry name" value="p450"/>
    <property type="match status" value="1"/>
</dbReference>
<evidence type="ECO:0000256" key="8">
    <source>
        <dbReference type="SAM" id="Phobius"/>
    </source>
</evidence>
<keyword evidence="7" id="KW-0349">Heme</keyword>
<dbReference type="PRINTS" id="PR00463">
    <property type="entry name" value="EP450I"/>
</dbReference>
<dbReference type="GO" id="GO:0005506">
    <property type="term" value="F:iron ion binding"/>
    <property type="evidence" value="ECO:0007669"/>
    <property type="project" value="InterPro"/>
</dbReference>
<dbReference type="Ensembl" id="ENSCSAVT00000009242.1">
    <property type="protein sequence ID" value="ENSCSAVP00000009128.1"/>
    <property type="gene ID" value="ENSCSAVG00000005381.1"/>
</dbReference>
<feature type="transmembrane region" description="Helical" evidence="8">
    <location>
        <begin position="20"/>
        <end position="38"/>
    </location>
</feature>
<evidence type="ECO:0000256" key="3">
    <source>
        <dbReference type="ARBA" id="ARBA00022723"/>
    </source>
</evidence>
<dbReference type="PANTHER" id="PTHR24300">
    <property type="entry name" value="CYTOCHROME P450 508A4-RELATED"/>
    <property type="match status" value="1"/>
</dbReference>
<feature type="transmembrane region" description="Helical" evidence="8">
    <location>
        <begin position="304"/>
        <end position="325"/>
    </location>
</feature>
<dbReference type="GeneTree" id="ENSGT00940000160689"/>